<dbReference type="AlphaFoldDB" id="A0A645IRW4"/>
<evidence type="ECO:0000313" key="1">
    <source>
        <dbReference type="EMBL" id="MPN53562.1"/>
    </source>
</evidence>
<gene>
    <name evidence="1" type="ORF">SDC9_201226</name>
</gene>
<organism evidence="1">
    <name type="scientific">bioreactor metagenome</name>
    <dbReference type="NCBI Taxonomy" id="1076179"/>
    <lineage>
        <taxon>unclassified sequences</taxon>
        <taxon>metagenomes</taxon>
        <taxon>ecological metagenomes</taxon>
    </lineage>
</organism>
<protein>
    <submittedName>
        <fullName evidence="1">Uncharacterized protein</fullName>
    </submittedName>
</protein>
<sequence length="76" mass="8788">MLPYHYSLTGQKEPVLYVGKKSGKDNIRYWLEKTGLSIPEDRERNLLELVKALSIELKRDLNEQEFRVLVAKAAAN</sequence>
<accession>A0A645IRW4</accession>
<dbReference type="EMBL" id="VSSQ01120796">
    <property type="protein sequence ID" value="MPN53562.1"/>
    <property type="molecule type" value="Genomic_DNA"/>
</dbReference>
<proteinExistence type="predicted"/>
<name>A0A645IRW4_9ZZZZ</name>
<reference evidence="1" key="1">
    <citation type="submission" date="2019-08" db="EMBL/GenBank/DDBJ databases">
        <authorList>
            <person name="Kucharzyk K."/>
            <person name="Murdoch R.W."/>
            <person name="Higgins S."/>
            <person name="Loffler F."/>
        </authorList>
    </citation>
    <scope>NUCLEOTIDE SEQUENCE</scope>
</reference>
<comment type="caution">
    <text evidence="1">The sequence shown here is derived from an EMBL/GenBank/DDBJ whole genome shotgun (WGS) entry which is preliminary data.</text>
</comment>